<evidence type="ECO:0000313" key="7">
    <source>
        <dbReference type="Proteomes" id="UP000746747"/>
    </source>
</evidence>
<evidence type="ECO:0000259" key="5">
    <source>
        <dbReference type="PROSITE" id="PS50865"/>
    </source>
</evidence>
<keyword evidence="1" id="KW-0479">Metal-binding</keyword>
<evidence type="ECO:0000313" key="6">
    <source>
        <dbReference type="EMBL" id="CAG9533675.1"/>
    </source>
</evidence>
<dbReference type="EMBL" id="CAKAEH010001259">
    <property type="protein sequence ID" value="CAG9533675.1"/>
    <property type="molecule type" value="Genomic_DNA"/>
</dbReference>
<evidence type="ECO:0000256" key="2">
    <source>
        <dbReference type="ARBA" id="ARBA00022771"/>
    </source>
</evidence>
<dbReference type="GO" id="GO:0005634">
    <property type="term" value="C:nucleus"/>
    <property type="evidence" value="ECO:0007669"/>
    <property type="project" value="TreeGrafter"/>
</dbReference>
<dbReference type="InterPro" id="IPR011990">
    <property type="entry name" value="TPR-like_helical_dom_sf"/>
</dbReference>
<comment type="caution">
    <text evidence="6">The sequence shown here is derived from an EMBL/GenBank/DDBJ whole genome shotgun (WGS) entry which is preliminary data.</text>
</comment>
<dbReference type="PROSITE" id="PS01360">
    <property type="entry name" value="ZF_MYND_1"/>
    <property type="match status" value="1"/>
</dbReference>
<sequence length="439" mass="50170">MATSITTLVEEMPLAHVVDSKFVDKVCAHCMIPTWERDIEGKLSRCAHCKFTHYCNIKCQKKDWLIHKIECSYLSRVAPRVPESIPRLIGRIITTLQYCSVKNRAFNGRVFASLKSHVADIEKDEEKRNGFISIAHVIKDYLPLGEMPSSSELFDIFCKILINALVITDSCLNRIGLAVYLGLSALDHSCKPDAFIIFSGTKAILRSLNKNIKEYSDNLLIPYCDLMDLKSTRCETLQKQHNFTCNCEICQDFEIDRQKCSLRCSKCKDGFCPYSPEDDHAEARCKVCDRISVFNIDHLQKLYQQLTTHESAKKSLNELIDSYHEFEEVFSPYNVPLCKFAENIMIRAVNNEKYDEAVEYAEKTLLCYRTYYPKGHPSPSVRMFEYAKLLMLQCSQESLPVSRKAFKMICESYGSDSAFAFNAARLINDLEKNVAAASS</sequence>
<protein>
    <recommendedName>
        <fullName evidence="5">MYND-type domain-containing protein</fullName>
    </recommendedName>
</protein>
<dbReference type="AlphaFoldDB" id="A0A8J2Q2U7"/>
<accession>A0A8J2Q2U7</accession>
<dbReference type="SUPFAM" id="SSF144232">
    <property type="entry name" value="HIT/MYND zinc finger-like"/>
    <property type="match status" value="1"/>
</dbReference>
<keyword evidence="2 4" id="KW-0863">Zinc-finger</keyword>
<dbReference type="Gene3D" id="1.25.40.10">
    <property type="entry name" value="Tetratricopeptide repeat domain"/>
    <property type="match status" value="1"/>
</dbReference>
<keyword evidence="7" id="KW-1185">Reference proteome</keyword>
<dbReference type="PROSITE" id="PS50865">
    <property type="entry name" value="ZF_MYND_2"/>
    <property type="match status" value="1"/>
</dbReference>
<dbReference type="PANTHER" id="PTHR12197">
    <property type="entry name" value="HISTONE-LYSINE N-METHYLTRANSFERASE SMYD"/>
    <property type="match status" value="1"/>
</dbReference>
<dbReference type="Proteomes" id="UP000746747">
    <property type="component" value="Unassembled WGS sequence"/>
</dbReference>
<reference evidence="6" key="1">
    <citation type="submission" date="2021-09" db="EMBL/GenBank/DDBJ databases">
        <authorList>
            <consortium name="Pathogen Informatics"/>
        </authorList>
    </citation>
    <scope>NUCLEOTIDE SEQUENCE</scope>
</reference>
<dbReference type="InterPro" id="IPR050869">
    <property type="entry name" value="H3K4_H4K5_MeTrfase"/>
</dbReference>
<gene>
    <name evidence="6" type="ORF">CJOHNSTONI_LOCUS3881</name>
</gene>
<dbReference type="Gene3D" id="6.10.140.2220">
    <property type="match status" value="1"/>
</dbReference>
<keyword evidence="3" id="KW-0862">Zinc</keyword>
<dbReference type="Gene3D" id="1.10.220.160">
    <property type="match status" value="1"/>
</dbReference>
<evidence type="ECO:0000256" key="4">
    <source>
        <dbReference type="PROSITE-ProRule" id="PRU00134"/>
    </source>
</evidence>
<organism evidence="6 7">
    <name type="scientific">Cercopithifilaria johnstoni</name>
    <dbReference type="NCBI Taxonomy" id="2874296"/>
    <lineage>
        <taxon>Eukaryota</taxon>
        <taxon>Metazoa</taxon>
        <taxon>Ecdysozoa</taxon>
        <taxon>Nematoda</taxon>
        <taxon>Chromadorea</taxon>
        <taxon>Rhabditida</taxon>
        <taxon>Spirurina</taxon>
        <taxon>Spiruromorpha</taxon>
        <taxon>Filarioidea</taxon>
        <taxon>Onchocercidae</taxon>
        <taxon>Cercopithifilaria</taxon>
    </lineage>
</organism>
<dbReference type="OrthoDB" id="265717at2759"/>
<dbReference type="InterPro" id="IPR046341">
    <property type="entry name" value="SET_dom_sf"/>
</dbReference>
<dbReference type="Gene3D" id="2.170.270.10">
    <property type="entry name" value="SET domain"/>
    <property type="match status" value="1"/>
</dbReference>
<dbReference type="PANTHER" id="PTHR12197:SF251">
    <property type="entry name" value="EG:BACR7C10.4 PROTEIN"/>
    <property type="match status" value="1"/>
</dbReference>
<dbReference type="InterPro" id="IPR002893">
    <property type="entry name" value="Znf_MYND"/>
</dbReference>
<proteinExistence type="predicted"/>
<evidence type="ECO:0000256" key="1">
    <source>
        <dbReference type="ARBA" id="ARBA00022723"/>
    </source>
</evidence>
<dbReference type="SUPFAM" id="SSF82199">
    <property type="entry name" value="SET domain"/>
    <property type="match status" value="1"/>
</dbReference>
<name>A0A8J2Q2U7_9BILA</name>
<feature type="domain" description="MYND-type" evidence="5">
    <location>
        <begin position="27"/>
        <end position="71"/>
    </location>
</feature>
<dbReference type="Pfam" id="PF01753">
    <property type="entry name" value="zf-MYND"/>
    <property type="match status" value="1"/>
</dbReference>
<dbReference type="GO" id="GO:0008270">
    <property type="term" value="F:zinc ion binding"/>
    <property type="evidence" value="ECO:0007669"/>
    <property type="project" value="UniProtKB-KW"/>
</dbReference>
<evidence type="ECO:0000256" key="3">
    <source>
        <dbReference type="ARBA" id="ARBA00022833"/>
    </source>
</evidence>